<protein>
    <submittedName>
        <fullName evidence="1">Uncharacterized protein</fullName>
    </submittedName>
</protein>
<sequence length="74" mass="8482">MGQINPTARLYVVTVDGSSLTTELRPPDSFEKSEYYVTMVKWVTQEMLSVRWMNRAQNMSILSLCDVTTNDCTK</sequence>
<gene>
    <name evidence="1" type="ORF">E3U43_016085</name>
</gene>
<comment type="caution">
    <text evidence="1">The sequence shown here is derived from an EMBL/GenBank/DDBJ whole genome shotgun (WGS) entry which is preliminary data.</text>
</comment>
<dbReference type="EMBL" id="CM011692">
    <property type="protein sequence ID" value="TMS06326.1"/>
    <property type="molecule type" value="Genomic_DNA"/>
</dbReference>
<accession>A0ACD3QGI3</accession>
<evidence type="ECO:0000313" key="1">
    <source>
        <dbReference type="EMBL" id="TMS06326.1"/>
    </source>
</evidence>
<proteinExistence type="predicted"/>
<feature type="non-terminal residue" evidence="1">
    <location>
        <position position="74"/>
    </location>
</feature>
<organism evidence="1 2">
    <name type="scientific">Larimichthys crocea</name>
    <name type="common">Large yellow croaker</name>
    <name type="synonym">Pseudosciaena crocea</name>
    <dbReference type="NCBI Taxonomy" id="215358"/>
    <lineage>
        <taxon>Eukaryota</taxon>
        <taxon>Metazoa</taxon>
        <taxon>Chordata</taxon>
        <taxon>Craniata</taxon>
        <taxon>Vertebrata</taxon>
        <taxon>Euteleostomi</taxon>
        <taxon>Actinopterygii</taxon>
        <taxon>Neopterygii</taxon>
        <taxon>Teleostei</taxon>
        <taxon>Neoteleostei</taxon>
        <taxon>Acanthomorphata</taxon>
        <taxon>Eupercaria</taxon>
        <taxon>Sciaenidae</taxon>
        <taxon>Larimichthys</taxon>
    </lineage>
</organism>
<name>A0ACD3QGI3_LARCR</name>
<dbReference type="Proteomes" id="UP000793456">
    <property type="component" value="Chromosome XIX"/>
</dbReference>
<keyword evidence="2" id="KW-1185">Reference proteome</keyword>
<evidence type="ECO:0000313" key="2">
    <source>
        <dbReference type="Proteomes" id="UP000793456"/>
    </source>
</evidence>
<reference evidence="1" key="1">
    <citation type="submission" date="2018-11" db="EMBL/GenBank/DDBJ databases">
        <title>The sequence and de novo assembly of Larimichthys crocea genome using PacBio and Hi-C technologies.</title>
        <authorList>
            <person name="Xu P."/>
            <person name="Chen B."/>
            <person name="Zhou Z."/>
            <person name="Ke Q."/>
            <person name="Wu Y."/>
            <person name="Bai H."/>
            <person name="Pu F."/>
        </authorList>
    </citation>
    <scope>NUCLEOTIDE SEQUENCE</scope>
    <source>
        <tissue evidence="1">Muscle</tissue>
    </source>
</reference>